<sequence>MSLVERLIQELGPWSWWVFGLLLLGLEVLAPGTFFLWFGIAAILVGSVALFVDLSWQLELILFLLLSLASVFAGRSLLRKESADEGDPSLNRRGSRYVGRVFVLDEPIVQGIGRLKVDDTVWRIAGPDCPGGTRIRVNAVQGAQLIVEPATD</sequence>
<gene>
    <name evidence="7" type="ORF">H2509_17100</name>
</gene>
<dbReference type="EMBL" id="JACFXV010000064">
    <property type="protein sequence ID" value="MBA5778846.1"/>
    <property type="molecule type" value="Genomic_DNA"/>
</dbReference>
<organism evidence="7 8">
    <name type="scientific">Stappia albiluteola</name>
    <dbReference type="NCBI Taxonomy" id="2758565"/>
    <lineage>
        <taxon>Bacteria</taxon>
        <taxon>Pseudomonadati</taxon>
        <taxon>Pseudomonadota</taxon>
        <taxon>Alphaproteobacteria</taxon>
        <taxon>Hyphomicrobiales</taxon>
        <taxon>Stappiaceae</taxon>
        <taxon>Stappia</taxon>
    </lineage>
</organism>
<evidence type="ECO:0000313" key="7">
    <source>
        <dbReference type="EMBL" id="MBA5778846.1"/>
    </source>
</evidence>
<evidence type="ECO:0000256" key="2">
    <source>
        <dbReference type="ARBA" id="ARBA00022692"/>
    </source>
</evidence>
<dbReference type="Proteomes" id="UP000541109">
    <property type="component" value="Unassembled WGS sequence"/>
</dbReference>
<dbReference type="AlphaFoldDB" id="A0A839AIF5"/>
<dbReference type="Pfam" id="PF01957">
    <property type="entry name" value="NfeD"/>
    <property type="match status" value="1"/>
</dbReference>
<feature type="transmembrane region" description="Helical" evidence="5">
    <location>
        <begin position="14"/>
        <end position="30"/>
    </location>
</feature>
<dbReference type="PANTHER" id="PTHR33507:SF3">
    <property type="entry name" value="INNER MEMBRANE PROTEIN YBBJ"/>
    <property type="match status" value="1"/>
</dbReference>
<dbReference type="Gene3D" id="2.40.50.140">
    <property type="entry name" value="Nucleic acid-binding proteins"/>
    <property type="match status" value="1"/>
</dbReference>
<feature type="transmembrane region" description="Helical" evidence="5">
    <location>
        <begin position="60"/>
        <end position="78"/>
    </location>
</feature>
<evidence type="ECO:0000256" key="3">
    <source>
        <dbReference type="ARBA" id="ARBA00022989"/>
    </source>
</evidence>
<dbReference type="PANTHER" id="PTHR33507">
    <property type="entry name" value="INNER MEMBRANE PROTEIN YBBJ"/>
    <property type="match status" value="1"/>
</dbReference>
<evidence type="ECO:0000256" key="4">
    <source>
        <dbReference type="ARBA" id="ARBA00023136"/>
    </source>
</evidence>
<proteinExistence type="predicted"/>
<dbReference type="InterPro" id="IPR002810">
    <property type="entry name" value="NfeD-like_C"/>
</dbReference>
<keyword evidence="4 5" id="KW-0472">Membrane</keyword>
<feature type="domain" description="NfeD-like C-terminal" evidence="6">
    <location>
        <begin position="96"/>
        <end position="149"/>
    </location>
</feature>
<dbReference type="InterPro" id="IPR012340">
    <property type="entry name" value="NA-bd_OB-fold"/>
</dbReference>
<evidence type="ECO:0000256" key="1">
    <source>
        <dbReference type="ARBA" id="ARBA00004141"/>
    </source>
</evidence>
<keyword evidence="8" id="KW-1185">Reference proteome</keyword>
<protein>
    <submittedName>
        <fullName evidence="7">NfeD family protein</fullName>
    </submittedName>
</protein>
<keyword evidence="2 5" id="KW-0812">Transmembrane</keyword>
<keyword evidence="3 5" id="KW-1133">Transmembrane helix</keyword>
<evidence type="ECO:0000256" key="5">
    <source>
        <dbReference type="SAM" id="Phobius"/>
    </source>
</evidence>
<evidence type="ECO:0000313" key="8">
    <source>
        <dbReference type="Proteomes" id="UP000541109"/>
    </source>
</evidence>
<name>A0A839AIF5_9HYPH</name>
<dbReference type="InterPro" id="IPR052165">
    <property type="entry name" value="Membrane_assoc_protease"/>
</dbReference>
<comment type="caution">
    <text evidence="7">The sequence shown here is derived from an EMBL/GenBank/DDBJ whole genome shotgun (WGS) entry which is preliminary data.</text>
</comment>
<accession>A0A839AIF5</accession>
<evidence type="ECO:0000259" key="6">
    <source>
        <dbReference type="Pfam" id="PF01957"/>
    </source>
</evidence>
<dbReference type="RefSeq" id="WP_182167558.1">
    <property type="nucleotide sequence ID" value="NZ_JACFXV010000064.1"/>
</dbReference>
<dbReference type="GO" id="GO:0005886">
    <property type="term" value="C:plasma membrane"/>
    <property type="evidence" value="ECO:0007669"/>
    <property type="project" value="TreeGrafter"/>
</dbReference>
<reference evidence="7 8" key="1">
    <citation type="submission" date="2020-07" db="EMBL/GenBank/DDBJ databases">
        <title>Stappia sp., F7233, whole genome shotgun sequencing project.</title>
        <authorList>
            <person name="Jiang S."/>
            <person name="Liu Z.W."/>
            <person name="Du Z.J."/>
        </authorList>
    </citation>
    <scope>NUCLEOTIDE SEQUENCE [LARGE SCALE GENOMIC DNA]</scope>
    <source>
        <strain evidence="7 8">F7233</strain>
    </source>
</reference>
<comment type="subcellular location">
    <subcellularLocation>
        <location evidence="1">Membrane</location>
        <topology evidence="1">Multi-pass membrane protein</topology>
    </subcellularLocation>
</comment>